<comment type="caution">
    <text evidence="2">The sequence shown here is derived from an EMBL/GenBank/DDBJ whole genome shotgun (WGS) entry which is preliminary data.</text>
</comment>
<evidence type="ECO:0000313" key="2">
    <source>
        <dbReference type="EMBL" id="TWT82917.1"/>
    </source>
</evidence>
<protein>
    <submittedName>
        <fullName evidence="2">Uncharacterized protein</fullName>
    </submittedName>
</protein>
<evidence type="ECO:0000256" key="1">
    <source>
        <dbReference type="SAM" id="MobiDB-lite"/>
    </source>
</evidence>
<feature type="compositionally biased region" description="Basic and acidic residues" evidence="1">
    <location>
        <begin position="18"/>
        <end position="31"/>
    </location>
</feature>
<accession>A0A5C5Z775</accession>
<sequence length="246" mass="27552">MPSKEQQRQKKLARKRSKEVAKRKQQAREKSVMQSLAGQMKAASGGSFDRCYMSDDLFEANSRLGAVFISRFLPDGRVACARFLVDAFCLGVKDIHAFVTYPSNLTEYIERSEQVEPLKPCATAKAKKFVEGSVEYARKFGIEPHADYRKVEPIWTGIEASECTESFQYGGDNGKPRYVNGPHDSPLFQQRILEKLQTHAGEGNYDFVMMAGGSDAFGEIEDGGWMDDPELDADIDEDVVDGRVIE</sequence>
<proteinExistence type="predicted"/>
<name>A0A5C5Z775_9BACT</name>
<feature type="region of interest" description="Disordered" evidence="1">
    <location>
        <begin position="1"/>
        <end position="35"/>
    </location>
</feature>
<dbReference type="OrthoDB" id="289429at2"/>
<keyword evidence="3" id="KW-1185">Reference proteome</keyword>
<dbReference type="AlphaFoldDB" id="A0A5C5Z775"/>
<dbReference type="EMBL" id="SJPJ01000001">
    <property type="protein sequence ID" value="TWT82917.1"/>
    <property type="molecule type" value="Genomic_DNA"/>
</dbReference>
<dbReference type="Proteomes" id="UP000315010">
    <property type="component" value="Unassembled WGS sequence"/>
</dbReference>
<dbReference type="RefSeq" id="WP_146399727.1">
    <property type="nucleotide sequence ID" value="NZ_SJPJ01000001.1"/>
</dbReference>
<gene>
    <name evidence="2" type="ORF">CA13_43800</name>
</gene>
<evidence type="ECO:0000313" key="3">
    <source>
        <dbReference type="Proteomes" id="UP000315010"/>
    </source>
</evidence>
<organism evidence="2 3">
    <name type="scientific">Novipirellula herctigrandis</name>
    <dbReference type="NCBI Taxonomy" id="2527986"/>
    <lineage>
        <taxon>Bacteria</taxon>
        <taxon>Pseudomonadati</taxon>
        <taxon>Planctomycetota</taxon>
        <taxon>Planctomycetia</taxon>
        <taxon>Pirellulales</taxon>
        <taxon>Pirellulaceae</taxon>
        <taxon>Novipirellula</taxon>
    </lineage>
</organism>
<reference evidence="2 3" key="1">
    <citation type="submission" date="2019-02" db="EMBL/GenBank/DDBJ databases">
        <title>Deep-cultivation of Planctomycetes and their phenomic and genomic characterization uncovers novel biology.</title>
        <authorList>
            <person name="Wiegand S."/>
            <person name="Jogler M."/>
            <person name="Boedeker C."/>
            <person name="Pinto D."/>
            <person name="Vollmers J."/>
            <person name="Rivas-Marin E."/>
            <person name="Kohn T."/>
            <person name="Peeters S.H."/>
            <person name="Heuer A."/>
            <person name="Rast P."/>
            <person name="Oberbeckmann S."/>
            <person name="Bunk B."/>
            <person name="Jeske O."/>
            <person name="Meyerdierks A."/>
            <person name="Storesund J.E."/>
            <person name="Kallscheuer N."/>
            <person name="Luecker S."/>
            <person name="Lage O.M."/>
            <person name="Pohl T."/>
            <person name="Merkel B.J."/>
            <person name="Hornburger P."/>
            <person name="Mueller R.-W."/>
            <person name="Bruemmer F."/>
            <person name="Labrenz M."/>
            <person name="Spormann A.M."/>
            <person name="Op Den Camp H."/>
            <person name="Overmann J."/>
            <person name="Amann R."/>
            <person name="Jetten M.S.M."/>
            <person name="Mascher T."/>
            <person name="Medema M.H."/>
            <person name="Devos D.P."/>
            <person name="Kaster A.-K."/>
            <person name="Ovreas L."/>
            <person name="Rohde M."/>
            <person name="Galperin M.Y."/>
            <person name="Jogler C."/>
        </authorList>
    </citation>
    <scope>NUCLEOTIDE SEQUENCE [LARGE SCALE GENOMIC DNA]</scope>
    <source>
        <strain evidence="2 3">CA13</strain>
    </source>
</reference>